<sequence length="30" mass="3492">MDIDLRISVFPITILYMRTESVEEEVSASF</sequence>
<reference evidence="1" key="1">
    <citation type="submission" date="2022-03" db="EMBL/GenBank/DDBJ databases">
        <authorList>
            <person name="Sayadi A."/>
        </authorList>
    </citation>
    <scope>NUCLEOTIDE SEQUENCE</scope>
</reference>
<dbReference type="AlphaFoldDB" id="A0A9P0VPN8"/>
<evidence type="ECO:0000313" key="2">
    <source>
        <dbReference type="Proteomes" id="UP001152888"/>
    </source>
</evidence>
<protein>
    <submittedName>
        <fullName evidence="1">Uncharacterized protein</fullName>
    </submittedName>
</protein>
<evidence type="ECO:0000313" key="1">
    <source>
        <dbReference type="EMBL" id="CAH2016597.1"/>
    </source>
</evidence>
<accession>A0A9P0VPN8</accession>
<organism evidence="1 2">
    <name type="scientific">Acanthoscelides obtectus</name>
    <name type="common">Bean weevil</name>
    <name type="synonym">Bruchus obtectus</name>
    <dbReference type="NCBI Taxonomy" id="200917"/>
    <lineage>
        <taxon>Eukaryota</taxon>
        <taxon>Metazoa</taxon>
        <taxon>Ecdysozoa</taxon>
        <taxon>Arthropoda</taxon>
        <taxon>Hexapoda</taxon>
        <taxon>Insecta</taxon>
        <taxon>Pterygota</taxon>
        <taxon>Neoptera</taxon>
        <taxon>Endopterygota</taxon>
        <taxon>Coleoptera</taxon>
        <taxon>Polyphaga</taxon>
        <taxon>Cucujiformia</taxon>
        <taxon>Chrysomeloidea</taxon>
        <taxon>Chrysomelidae</taxon>
        <taxon>Bruchinae</taxon>
        <taxon>Bruchini</taxon>
        <taxon>Acanthoscelides</taxon>
    </lineage>
</organism>
<name>A0A9P0VPN8_ACAOB</name>
<dbReference type="EMBL" id="CAKOFQ010008957">
    <property type="protein sequence ID" value="CAH2016597.1"/>
    <property type="molecule type" value="Genomic_DNA"/>
</dbReference>
<proteinExistence type="predicted"/>
<dbReference type="Proteomes" id="UP001152888">
    <property type="component" value="Unassembled WGS sequence"/>
</dbReference>
<gene>
    <name evidence="1" type="ORF">ACAOBT_LOCUS35484</name>
</gene>
<comment type="caution">
    <text evidence="1">The sequence shown here is derived from an EMBL/GenBank/DDBJ whole genome shotgun (WGS) entry which is preliminary data.</text>
</comment>
<keyword evidence="2" id="KW-1185">Reference proteome</keyword>